<sequence>MSRAERVGTTTPRRSPAARRSPGRTAHPTAEPGRALAATSAPITALRPLMIAAAAISMALTTAGPATASPADTVPGEVASATAIVDRASLPPTSDGLLLEYWSRGSDGQPRLSTGVVYVPAGDPPSGGWPIVSYAHGTAGIGDTCLPALNDRARSVSAKAAPFLAAGYAFAATDYIGFGTPGVLPYLDGRAAAHSVVDMVRAARAVLPALAPSWAVVGQSQGGQAALFTADRATTDAPDLDFRGTVAVGPPSQFDTLLQFAAPAVPPIPFGAGSFAYILAGLRDSRPDLRVDDYLTPVGRRVVDGAEAACDGPQLQALTDGVAIGDMLSVPLLGTPLATALRDTMSVPVTGYDRPLLIIQGITDTTVPAPLTATLVTQLLLNGQPVTVRPFPGNHVPTENASMPTAVEFVQSLFANQRPLP</sequence>
<dbReference type="InterPro" id="IPR029058">
    <property type="entry name" value="AB_hydrolase_fold"/>
</dbReference>
<feature type="region of interest" description="Disordered" evidence="1">
    <location>
        <begin position="1"/>
        <end position="37"/>
    </location>
</feature>
<comment type="caution">
    <text evidence="2">The sequence shown here is derived from an EMBL/GenBank/DDBJ whole genome shotgun (WGS) entry which is preliminary data.</text>
</comment>
<dbReference type="Proteomes" id="UP000602198">
    <property type="component" value="Unassembled WGS sequence"/>
</dbReference>
<dbReference type="SUPFAM" id="SSF53474">
    <property type="entry name" value="alpha/beta-Hydrolases"/>
    <property type="match status" value="1"/>
</dbReference>
<dbReference type="RefSeq" id="WP_201954938.1">
    <property type="nucleotide sequence ID" value="NZ_JAERRJ010000014.1"/>
</dbReference>
<feature type="compositionally biased region" description="Low complexity" evidence="1">
    <location>
        <begin position="8"/>
        <end position="26"/>
    </location>
</feature>
<reference evidence="2 3" key="1">
    <citation type="submission" date="2021-01" db="EMBL/GenBank/DDBJ databases">
        <title>WGS of actinomycetes isolated from Thailand.</title>
        <authorList>
            <person name="Thawai C."/>
        </authorList>
    </citation>
    <scope>NUCLEOTIDE SEQUENCE [LARGE SCALE GENOMIC DNA]</scope>
    <source>
        <strain evidence="2 3">LPG 2</strain>
    </source>
</reference>
<evidence type="ECO:0000313" key="3">
    <source>
        <dbReference type="Proteomes" id="UP000602198"/>
    </source>
</evidence>
<evidence type="ECO:0000256" key="1">
    <source>
        <dbReference type="SAM" id="MobiDB-lite"/>
    </source>
</evidence>
<keyword evidence="3" id="KW-1185">Reference proteome</keyword>
<dbReference type="PANTHER" id="PTHR34853">
    <property type="match status" value="1"/>
</dbReference>
<dbReference type="PANTHER" id="PTHR34853:SF1">
    <property type="entry name" value="LIPASE 5"/>
    <property type="match status" value="1"/>
</dbReference>
<evidence type="ECO:0000313" key="2">
    <source>
        <dbReference type="EMBL" id="MBL1079056.1"/>
    </source>
</evidence>
<organism evidence="2 3">
    <name type="scientific">Nocardia acididurans</name>
    <dbReference type="NCBI Taxonomy" id="2802282"/>
    <lineage>
        <taxon>Bacteria</taxon>
        <taxon>Bacillati</taxon>
        <taxon>Actinomycetota</taxon>
        <taxon>Actinomycetes</taxon>
        <taxon>Mycobacteriales</taxon>
        <taxon>Nocardiaceae</taxon>
        <taxon>Nocardia</taxon>
    </lineage>
</organism>
<name>A0ABS1MFM0_9NOCA</name>
<dbReference type="PIRSF" id="PIRSF029171">
    <property type="entry name" value="Esterase_LipA"/>
    <property type="match status" value="1"/>
</dbReference>
<dbReference type="Pfam" id="PF03583">
    <property type="entry name" value="LIP"/>
    <property type="match status" value="1"/>
</dbReference>
<protein>
    <submittedName>
        <fullName evidence="2">Lipase</fullName>
    </submittedName>
</protein>
<accession>A0ABS1MFM0</accession>
<dbReference type="InterPro" id="IPR005152">
    <property type="entry name" value="Lipase_secreted"/>
</dbReference>
<gene>
    <name evidence="2" type="ORF">JK358_32100</name>
</gene>
<proteinExistence type="predicted"/>
<dbReference type="Gene3D" id="3.40.50.1820">
    <property type="entry name" value="alpha/beta hydrolase"/>
    <property type="match status" value="2"/>
</dbReference>
<dbReference type="EMBL" id="JAERRJ010000014">
    <property type="protein sequence ID" value="MBL1079056.1"/>
    <property type="molecule type" value="Genomic_DNA"/>
</dbReference>